<evidence type="ECO:0000313" key="3">
    <source>
        <dbReference type="Proteomes" id="UP000290172"/>
    </source>
</evidence>
<feature type="chain" id="PRO_5020581010" evidence="1">
    <location>
        <begin position="20"/>
        <end position="187"/>
    </location>
</feature>
<name>A0A4Q0YD87_9BACT</name>
<evidence type="ECO:0000313" key="2">
    <source>
        <dbReference type="EMBL" id="RXJ68043.1"/>
    </source>
</evidence>
<proteinExistence type="predicted"/>
<gene>
    <name evidence="2" type="ORF">CRV08_09550</name>
</gene>
<dbReference type="Proteomes" id="UP000290172">
    <property type="component" value="Unassembled WGS sequence"/>
</dbReference>
<dbReference type="EMBL" id="PDKJ01000007">
    <property type="protein sequence ID" value="RXJ68043.1"/>
    <property type="molecule type" value="Genomic_DNA"/>
</dbReference>
<evidence type="ECO:0000256" key="1">
    <source>
        <dbReference type="SAM" id="SignalP"/>
    </source>
</evidence>
<comment type="caution">
    <text evidence="2">The sequence shown here is derived from an EMBL/GenBank/DDBJ whole genome shotgun (WGS) entry which is preliminary data.</text>
</comment>
<protein>
    <submittedName>
        <fullName evidence="2">Uncharacterized protein</fullName>
    </submittedName>
</protein>
<keyword evidence="1" id="KW-0732">Signal</keyword>
<reference evidence="2 3" key="1">
    <citation type="submission" date="2017-10" db="EMBL/GenBank/DDBJ databases">
        <title>Genomics of the genus Arcobacter.</title>
        <authorList>
            <person name="Perez-Cataluna A."/>
            <person name="Figueras M.J."/>
        </authorList>
    </citation>
    <scope>NUCLEOTIDE SEQUENCE [LARGE SCALE GENOMIC DNA]</scope>
    <source>
        <strain evidence="2 3">CECT 8993</strain>
    </source>
</reference>
<accession>A0A4Q0YD87</accession>
<feature type="signal peptide" evidence="1">
    <location>
        <begin position="1"/>
        <end position="19"/>
    </location>
</feature>
<dbReference type="RefSeq" id="WP_128981478.1">
    <property type="nucleotide sequence ID" value="NZ_PDKJ01000007.1"/>
</dbReference>
<sequence>MLRVLFLSIFLLQFSGCFSSINPFSDSTENGLKQIEIPDGAPLWLEEPNKDGTIYAMGISKILKKEDEKILKRKALIIAGNNLSRKIYVKTLAIYKEYLEKTKESSIFENDLKKAAKQVAISSMKASKIDGFWQDSENLYTQIRVDYSKVASELQYESKQLFKVDVNLYENILSNRAYEELLKVLED</sequence>
<organism evidence="2 3">
    <name type="scientific">Halarcobacter ebronensis</name>
    <dbReference type="NCBI Taxonomy" id="1462615"/>
    <lineage>
        <taxon>Bacteria</taxon>
        <taxon>Pseudomonadati</taxon>
        <taxon>Campylobacterota</taxon>
        <taxon>Epsilonproteobacteria</taxon>
        <taxon>Campylobacterales</taxon>
        <taxon>Arcobacteraceae</taxon>
        <taxon>Halarcobacter</taxon>
    </lineage>
</organism>
<dbReference type="AlphaFoldDB" id="A0A4Q0YD87"/>